<keyword evidence="2" id="KW-0805">Transcription regulation</keyword>
<dbReference type="SUPFAM" id="SSF53850">
    <property type="entry name" value="Periplasmic binding protein-like II"/>
    <property type="match status" value="1"/>
</dbReference>
<dbReference type="KEGG" id="gsn:YC6258_01043"/>
<dbReference type="FunFam" id="1.10.10.10:FF:000001">
    <property type="entry name" value="LysR family transcriptional regulator"/>
    <property type="match status" value="1"/>
</dbReference>
<dbReference type="GO" id="GO:0003700">
    <property type="term" value="F:DNA-binding transcription factor activity"/>
    <property type="evidence" value="ECO:0007669"/>
    <property type="project" value="InterPro"/>
</dbReference>
<dbReference type="PANTHER" id="PTHR30537">
    <property type="entry name" value="HTH-TYPE TRANSCRIPTIONAL REGULATOR"/>
    <property type="match status" value="1"/>
</dbReference>
<organism evidence="6 7">
    <name type="scientific">Gynuella sunshinyii YC6258</name>
    <dbReference type="NCBI Taxonomy" id="1445510"/>
    <lineage>
        <taxon>Bacteria</taxon>
        <taxon>Pseudomonadati</taxon>
        <taxon>Pseudomonadota</taxon>
        <taxon>Gammaproteobacteria</taxon>
        <taxon>Oceanospirillales</taxon>
        <taxon>Saccharospirillaceae</taxon>
        <taxon>Gynuella</taxon>
    </lineage>
</organism>
<dbReference type="InterPro" id="IPR058163">
    <property type="entry name" value="LysR-type_TF_proteobact-type"/>
</dbReference>
<proteinExistence type="inferred from homology"/>
<dbReference type="HOGENOM" id="CLU_039613_16_2_6"/>
<gene>
    <name evidence="6" type="ORF">YC6258_01043</name>
</gene>
<dbReference type="RefSeq" id="WP_052830054.1">
    <property type="nucleotide sequence ID" value="NZ_CP007142.1"/>
</dbReference>
<dbReference type="EMBL" id="CP007142">
    <property type="protein sequence ID" value="AJQ93093.1"/>
    <property type="molecule type" value="Genomic_DNA"/>
</dbReference>
<dbReference type="InterPro" id="IPR005119">
    <property type="entry name" value="LysR_subst-bd"/>
</dbReference>
<dbReference type="OrthoDB" id="9815676at2"/>
<dbReference type="Gene3D" id="3.40.190.290">
    <property type="match status" value="1"/>
</dbReference>
<dbReference type="Pfam" id="PF00126">
    <property type="entry name" value="HTH_1"/>
    <property type="match status" value="1"/>
</dbReference>
<evidence type="ECO:0000256" key="4">
    <source>
        <dbReference type="ARBA" id="ARBA00023163"/>
    </source>
</evidence>
<dbReference type="Pfam" id="PF03466">
    <property type="entry name" value="LysR_substrate"/>
    <property type="match status" value="1"/>
</dbReference>
<dbReference type="PROSITE" id="PS50931">
    <property type="entry name" value="HTH_LYSR"/>
    <property type="match status" value="1"/>
</dbReference>
<evidence type="ECO:0000256" key="3">
    <source>
        <dbReference type="ARBA" id="ARBA00023125"/>
    </source>
</evidence>
<protein>
    <submittedName>
        <fullName evidence="6">Transcriptional regulator</fullName>
    </submittedName>
</protein>
<evidence type="ECO:0000313" key="6">
    <source>
        <dbReference type="EMBL" id="AJQ93093.1"/>
    </source>
</evidence>
<keyword evidence="7" id="KW-1185">Reference proteome</keyword>
<dbReference type="GO" id="GO:0043565">
    <property type="term" value="F:sequence-specific DNA binding"/>
    <property type="evidence" value="ECO:0007669"/>
    <property type="project" value="TreeGrafter"/>
</dbReference>
<name>A0A0C5VIB1_9GAMM</name>
<dbReference type="STRING" id="1445510.YC6258_01043"/>
<dbReference type="PANTHER" id="PTHR30537:SF5">
    <property type="entry name" value="HTH-TYPE TRANSCRIPTIONAL ACTIVATOR TTDR-RELATED"/>
    <property type="match status" value="1"/>
</dbReference>
<dbReference type="SUPFAM" id="SSF46785">
    <property type="entry name" value="Winged helix' DNA-binding domain"/>
    <property type="match status" value="1"/>
</dbReference>
<dbReference type="InterPro" id="IPR036388">
    <property type="entry name" value="WH-like_DNA-bd_sf"/>
</dbReference>
<evidence type="ECO:0000256" key="2">
    <source>
        <dbReference type="ARBA" id="ARBA00023015"/>
    </source>
</evidence>
<dbReference type="GO" id="GO:0006351">
    <property type="term" value="P:DNA-templated transcription"/>
    <property type="evidence" value="ECO:0007669"/>
    <property type="project" value="TreeGrafter"/>
</dbReference>
<comment type="similarity">
    <text evidence="1">Belongs to the LysR transcriptional regulatory family.</text>
</comment>
<dbReference type="Gene3D" id="1.10.10.10">
    <property type="entry name" value="Winged helix-like DNA-binding domain superfamily/Winged helix DNA-binding domain"/>
    <property type="match status" value="1"/>
</dbReference>
<dbReference type="AlphaFoldDB" id="A0A0C5VIB1"/>
<accession>A0A0C5VIB1</accession>
<reference evidence="6 7" key="1">
    <citation type="submission" date="2014-01" db="EMBL/GenBank/DDBJ databases">
        <title>Full genme sequencing of cellulolytic bacterium Gynuella sunshinyii YC6258T gen. nov., sp. nov.</title>
        <authorList>
            <person name="Khan H."/>
            <person name="Chung E.J."/>
            <person name="Chung Y.R."/>
        </authorList>
    </citation>
    <scope>NUCLEOTIDE SEQUENCE [LARGE SCALE GENOMIC DNA]</scope>
    <source>
        <strain evidence="6 7">YC6258</strain>
    </source>
</reference>
<keyword evidence="3" id="KW-0238">DNA-binding</keyword>
<feature type="domain" description="HTH lysR-type" evidence="5">
    <location>
        <begin position="1"/>
        <end position="58"/>
    </location>
</feature>
<evidence type="ECO:0000313" key="7">
    <source>
        <dbReference type="Proteomes" id="UP000032266"/>
    </source>
</evidence>
<dbReference type="InterPro" id="IPR036390">
    <property type="entry name" value="WH_DNA-bd_sf"/>
</dbReference>
<evidence type="ECO:0000256" key="1">
    <source>
        <dbReference type="ARBA" id="ARBA00009437"/>
    </source>
</evidence>
<dbReference type="InterPro" id="IPR000847">
    <property type="entry name" value="LysR_HTH_N"/>
</dbReference>
<evidence type="ECO:0000259" key="5">
    <source>
        <dbReference type="PROSITE" id="PS50931"/>
    </source>
</evidence>
<dbReference type="Proteomes" id="UP000032266">
    <property type="component" value="Chromosome"/>
</dbReference>
<sequence length="294" mass="33205">MNLDHVKRFVYVVNAGSLTSAARKLGVPKSSLSRQMNLLEQELSTKLMIRGSRQLELTEAGELLFNQAQDLILGLDEVEDNIAHLITQPSGTLRVQTPSEFMSDEIAQLAVEFAQNYPKIQLCLNQYPGAVPSPGDMDITIVNHDFQLAFNDLIARPLMSIPQSLYCSPHCAQGTPNIEFDALSQKQLITQPGEQYWYFREQNNRLSIPVNGRLILNSPEMRIIAAIRGMGIAKLPDYLVQHAVKHGSLIKVRTSLPVWAETVTLLYKHRQPPRKIQVFIEFVQNFIGRMQSRL</sequence>
<keyword evidence="4" id="KW-0804">Transcription</keyword>